<evidence type="ECO:0000313" key="3">
    <source>
        <dbReference type="Proteomes" id="UP000292052"/>
    </source>
</evidence>
<reference evidence="2 3" key="1">
    <citation type="submission" date="2017-03" db="EMBL/GenBank/DDBJ databases">
        <title>Genome of the blue death feigning beetle - Asbolus verrucosus.</title>
        <authorList>
            <person name="Rider S.D."/>
        </authorList>
    </citation>
    <scope>NUCLEOTIDE SEQUENCE [LARGE SCALE GENOMIC DNA]</scope>
    <source>
        <strain evidence="2">Butters</strain>
        <tissue evidence="2">Head and leg muscle</tissue>
    </source>
</reference>
<organism evidence="2 3">
    <name type="scientific">Asbolus verrucosus</name>
    <name type="common">Desert ironclad beetle</name>
    <dbReference type="NCBI Taxonomy" id="1661398"/>
    <lineage>
        <taxon>Eukaryota</taxon>
        <taxon>Metazoa</taxon>
        <taxon>Ecdysozoa</taxon>
        <taxon>Arthropoda</taxon>
        <taxon>Hexapoda</taxon>
        <taxon>Insecta</taxon>
        <taxon>Pterygota</taxon>
        <taxon>Neoptera</taxon>
        <taxon>Endopterygota</taxon>
        <taxon>Coleoptera</taxon>
        <taxon>Polyphaga</taxon>
        <taxon>Cucujiformia</taxon>
        <taxon>Tenebrionidae</taxon>
        <taxon>Pimeliinae</taxon>
        <taxon>Asbolus</taxon>
    </lineage>
</organism>
<dbReference type="AlphaFoldDB" id="A0A482VFK0"/>
<accession>A0A482VFK0</accession>
<name>A0A482VFK0_ASBVE</name>
<dbReference type="EMBL" id="QDEB01104231">
    <property type="protein sequence ID" value="RZC18409.1"/>
    <property type="molecule type" value="Genomic_DNA"/>
</dbReference>
<gene>
    <name evidence="2" type="ORF">BDFB_011976</name>
</gene>
<feature type="region of interest" description="Disordered" evidence="1">
    <location>
        <begin position="325"/>
        <end position="348"/>
    </location>
</feature>
<evidence type="ECO:0000313" key="2">
    <source>
        <dbReference type="EMBL" id="RZC18409.1"/>
    </source>
</evidence>
<dbReference type="OrthoDB" id="6755972at2759"/>
<keyword evidence="3" id="KW-1185">Reference proteome</keyword>
<protein>
    <submittedName>
        <fullName evidence="2">Uncharacterized protein</fullName>
    </submittedName>
</protein>
<dbReference type="Proteomes" id="UP000292052">
    <property type="component" value="Unassembled WGS sequence"/>
</dbReference>
<comment type="caution">
    <text evidence="2">The sequence shown here is derived from an EMBL/GenBank/DDBJ whole genome shotgun (WGS) entry which is preliminary data.</text>
</comment>
<sequence>MDPEQNCSHTIHRSKYERNAPEIKNWWYKLFDLLESDAAIPPDRRLDVVKEIFPAKLLNKILSILSFIRPCKSLRDEKPLKEESAEEKNSEVSIFGSDSDEDLRRKQIGLKNPYITFFKRRPDRAAIWHTLPPLSLEEMNLIQRAESITKTIATDFVAWMENISDEDSPTSLTVPLVLKMFEIGFNTDAARSLQVRVKEMASVPDGVAILKNIPDMAKRSQLHRQLLRDLAASEQSKKDFAFGTKLGKENQFHPPKKSEIEKWLVCTRVPSELESMAAVWQGITHLRSTRAYCEYLLEHPEIKPPKFLVEMKMLDRNAIKTDVTTDVPEMPQIKVPSKSLTREQRRSQ</sequence>
<evidence type="ECO:0000256" key="1">
    <source>
        <dbReference type="SAM" id="MobiDB-lite"/>
    </source>
</evidence>
<proteinExistence type="predicted"/>